<dbReference type="SUPFAM" id="SSF81301">
    <property type="entry name" value="Nucleotidyltransferase"/>
    <property type="match status" value="1"/>
</dbReference>
<dbReference type="SUPFAM" id="SSF81631">
    <property type="entry name" value="PAP/OAS1 substrate-binding domain"/>
    <property type="match status" value="1"/>
</dbReference>
<dbReference type="Proteomes" id="UP001648503">
    <property type="component" value="Unassembled WGS sequence"/>
</dbReference>
<dbReference type="InterPro" id="IPR002058">
    <property type="entry name" value="PAP_assoc"/>
</dbReference>
<gene>
    <name evidence="8" type="ORF">BASA50_002280</name>
</gene>
<dbReference type="CDD" id="cd05402">
    <property type="entry name" value="NT_PAP_TUTase"/>
    <property type="match status" value="1"/>
</dbReference>
<dbReference type="InterPro" id="IPR045862">
    <property type="entry name" value="Trf4-like"/>
</dbReference>
<sequence length="488" mass="54769">MEAYLEGKPDEPHVQQEEQPQQGESHEGQLYSKPANYMEQLTQDVFGLAMLLAPLPEERALRALLIELVVDICEDLWSSKQVQVSVFGSSAIGVYLHGSDIDIVVSAPATDPSMVLWKLYAQLKNQNWVAPMSLNMISKARVPVIKLVSIPRLGRIKMDIVANVQTGHASTELMKTWVATYPTLMPLALIIKLMLKQKGFDEVFTGGVGGYALLNMIVAVIIRDQQTFNKEYSGNPDRYASPDSVHSLGRLIWLFFEFYARQLDYGLNAIHITDDPLANVVTVRPDMGYASARYPSFSGGNSSLHIIDPTETSNNVTRGSFRFGELRQLFEEVLTDLEWHQSTFDEHGQSGLNMSISTSSAIEADRDRTLMAWMQFDKFRNNLQAENGGPLPLFDLLNQWLLPSVNRPSASIERNNDSRHRAHKHKASGHQSSGQKNHADPLPMEASKSDSDSSHTKSRPRKRRDHKTHRSGKDGSKRKKQHAPKGKR</sequence>
<evidence type="ECO:0000313" key="9">
    <source>
        <dbReference type="Proteomes" id="UP001648503"/>
    </source>
</evidence>
<evidence type="ECO:0000259" key="7">
    <source>
        <dbReference type="Pfam" id="PF22600"/>
    </source>
</evidence>
<reference evidence="8 9" key="1">
    <citation type="submission" date="2021-02" db="EMBL/GenBank/DDBJ databases">
        <title>Variation within the Batrachochytrium salamandrivorans European outbreak.</title>
        <authorList>
            <person name="Kelly M."/>
            <person name="Pasmans F."/>
            <person name="Shea T.P."/>
            <person name="Munoz J.F."/>
            <person name="Carranza S."/>
            <person name="Cuomo C.A."/>
            <person name="Martel A."/>
        </authorList>
    </citation>
    <scope>NUCLEOTIDE SEQUENCE [LARGE SCALE GENOMIC DNA]</scope>
    <source>
        <strain evidence="8 9">AMFP18/2</strain>
    </source>
</reference>
<dbReference type="PANTHER" id="PTHR23092:SF15">
    <property type="entry name" value="INACTIVE NON-CANONICAL POLY(A) RNA POLYMERASE PROTEIN TRF4-2-RELATED"/>
    <property type="match status" value="1"/>
</dbReference>
<dbReference type="EC" id="2.7.7.19" evidence="2"/>
<keyword evidence="9" id="KW-1185">Reference proteome</keyword>
<feature type="domain" description="PAP-associated" evidence="6">
    <location>
        <begin position="247"/>
        <end position="314"/>
    </location>
</feature>
<dbReference type="InterPro" id="IPR043519">
    <property type="entry name" value="NT_sf"/>
</dbReference>
<evidence type="ECO:0000256" key="3">
    <source>
        <dbReference type="ARBA" id="ARBA00022723"/>
    </source>
</evidence>
<feature type="compositionally biased region" description="Basic residues" evidence="5">
    <location>
        <begin position="456"/>
        <end position="488"/>
    </location>
</feature>
<evidence type="ECO:0000256" key="1">
    <source>
        <dbReference type="ARBA" id="ARBA00008593"/>
    </source>
</evidence>
<comment type="caution">
    <text evidence="8">The sequence shown here is derived from an EMBL/GenBank/DDBJ whole genome shotgun (WGS) entry which is preliminary data.</text>
</comment>
<dbReference type="PANTHER" id="PTHR23092">
    <property type="entry name" value="POLY(A) RNA POLYMERASE"/>
    <property type="match status" value="1"/>
</dbReference>
<keyword evidence="4" id="KW-0460">Magnesium</keyword>
<evidence type="ECO:0000256" key="4">
    <source>
        <dbReference type="ARBA" id="ARBA00022842"/>
    </source>
</evidence>
<evidence type="ECO:0000256" key="5">
    <source>
        <dbReference type="SAM" id="MobiDB-lite"/>
    </source>
</evidence>
<dbReference type="EMBL" id="JAFCIX010000035">
    <property type="protein sequence ID" value="KAH6600457.1"/>
    <property type="molecule type" value="Genomic_DNA"/>
</dbReference>
<organism evidence="8 9">
    <name type="scientific">Batrachochytrium salamandrivorans</name>
    <dbReference type="NCBI Taxonomy" id="1357716"/>
    <lineage>
        <taxon>Eukaryota</taxon>
        <taxon>Fungi</taxon>
        <taxon>Fungi incertae sedis</taxon>
        <taxon>Chytridiomycota</taxon>
        <taxon>Chytridiomycota incertae sedis</taxon>
        <taxon>Chytridiomycetes</taxon>
        <taxon>Rhizophydiales</taxon>
        <taxon>Rhizophydiales incertae sedis</taxon>
        <taxon>Batrachochytrium</taxon>
    </lineage>
</organism>
<evidence type="ECO:0000313" key="8">
    <source>
        <dbReference type="EMBL" id="KAH6600457.1"/>
    </source>
</evidence>
<dbReference type="InterPro" id="IPR054708">
    <property type="entry name" value="MTPAP-like_central"/>
</dbReference>
<dbReference type="Gene3D" id="3.30.460.10">
    <property type="entry name" value="Beta Polymerase, domain 2"/>
    <property type="match status" value="1"/>
</dbReference>
<feature type="compositionally biased region" description="Basic and acidic residues" evidence="5">
    <location>
        <begin position="1"/>
        <end position="16"/>
    </location>
</feature>
<protein>
    <recommendedName>
        <fullName evidence="2">polynucleotide adenylyltransferase</fullName>
        <ecNumber evidence="2">2.7.7.19</ecNumber>
    </recommendedName>
</protein>
<dbReference type="Pfam" id="PF22600">
    <property type="entry name" value="MTPAP-like_central"/>
    <property type="match status" value="1"/>
</dbReference>
<name>A0ABQ8FLW2_9FUNG</name>
<evidence type="ECO:0000259" key="6">
    <source>
        <dbReference type="Pfam" id="PF03828"/>
    </source>
</evidence>
<keyword evidence="3" id="KW-0479">Metal-binding</keyword>
<feature type="region of interest" description="Disordered" evidence="5">
    <location>
        <begin position="411"/>
        <end position="488"/>
    </location>
</feature>
<feature type="domain" description="Poly(A) RNA polymerase mitochondrial-like central palm" evidence="7">
    <location>
        <begin position="53"/>
        <end position="178"/>
    </location>
</feature>
<dbReference type="Gene3D" id="1.10.1410.10">
    <property type="match status" value="1"/>
</dbReference>
<feature type="region of interest" description="Disordered" evidence="5">
    <location>
        <begin position="1"/>
        <end position="28"/>
    </location>
</feature>
<comment type="similarity">
    <text evidence="1">Belongs to the DNA polymerase type-B-like family.</text>
</comment>
<proteinExistence type="inferred from homology"/>
<evidence type="ECO:0000256" key="2">
    <source>
        <dbReference type="ARBA" id="ARBA00012388"/>
    </source>
</evidence>
<accession>A0ABQ8FLW2</accession>
<dbReference type="Pfam" id="PF03828">
    <property type="entry name" value="PAP_assoc"/>
    <property type="match status" value="1"/>
</dbReference>